<dbReference type="Proteomes" id="UP000238390">
    <property type="component" value="Chromosome"/>
</dbReference>
<sequence length="55" mass="6200">MLSVAGGHRKRRVPAAGYFWPNIHPRLQGGAVGCFISPLCARFNRFFVYKVIFCS</sequence>
<keyword evidence="2" id="KW-1185">Reference proteome</keyword>
<accession>A0A2R3IYP6</accession>
<protein>
    <submittedName>
        <fullName evidence="1">Uncharacterized protein</fullName>
    </submittedName>
</protein>
<evidence type="ECO:0000313" key="2">
    <source>
        <dbReference type="Proteomes" id="UP000238390"/>
    </source>
</evidence>
<evidence type="ECO:0000313" key="1">
    <source>
        <dbReference type="EMBL" id="AVK07049.1"/>
    </source>
</evidence>
<name>A0A2R3IYP6_9PSED</name>
<organism evidence="1 2">
    <name type="scientific">Pseudomonas paraeruginosa</name>
    <dbReference type="NCBI Taxonomy" id="2994495"/>
    <lineage>
        <taxon>Bacteria</taxon>
        <taxon>Pseudomonadati</taxon>
        <taxon>Pseudomonadota</taxon>
        <taxon>Gammaproteobacteria</taxon>
        <taxon>Pseudomonadales</taxon>
        <taxon>Pseudomonadaceae</taxon>
        <taxon>Pseudomonas</taxon>
    </lineage>
</organism>
<proteinExistence type="predicted"/>
<dbReference type="AlphaFoldDB" id="A0A2R3IYP6"/>
<dbReference type="EMBL" id="CP027169">
    <property type="protein sequence ID" value="AVK07049.1"/>
    <property type="molecule type" value="Genomic_DNA"/>
</dbReference>
<gene>
    <name evidence="1" type="ORF">CSB93_5116</name>
</gene>
<reference evidence="1 2" key="1">
    <citation type="submission" date="2018-02" db="EMBL/GenBank/DDBJ databases">
        <title>FDA/CDC Antimicrobial Resistant Isolate Bank Genome Sequencing.</title>
        <authorList>
            <person name="Benahmed F.H."/>
            <person name="Lutgring J.D."/>
            <person name="Yoo B."/>
            <person name="Machado M."/>
            <person name="Brown A."/>
            <person name="McAllister G."/>
            <person name="Perry A."/>
            <person name="Halpin A.L."/>
            <person name="Vavikolanu K."/>
            <person name="Ott S."/>
            <person name="Zhao X."/>
            <person name="Tallon L.J."/>
            <person name="Sadzewicz L."/>
            <person name="Aluvathingal J."/>
            <person name="Nadendla S."/>
            <person name="Voskania-kordi A."/>
            <person name="Simonyan V."/>
            <person name="Patel J."/>
            <person name="Shawar R.M."/>
        </authorList>
    </citation>
    <scope>NUCLEOTIDE SEQUENCE [LARGE SCALE GENOMIC DNA]</scope>
    <source>
        <strain evidence="1 2">AR_0356</strain>
    </source>
</reference>